<sequence length="64" mass="7211">MPIITIEGPPIGVEKKRELARRLTKVAEDIYGIKHIIVLIRENKPENVASSGELICDKKSKRSE</sequence>
<dbReference type="GO" id="GO:0016853">
    <property type="term" value="F:isomerase activity"/>
    <property type="evidence" value="ECO:0007669"/>
    <property type="project" value="UniProtKB-KW"/>
</dbReference>
<dbReference type="Gene3D" id="3.30.429.10">
    <property type="entry name" value="Macrophage Migration Inhibitory Factor"/>
    <property type="match status" value="1"/>
</dbReference>
<dbReference type="Proteomes" id="UP000268469">
    <property type="component" value="Unassembled WGS sequence"/>
</dbReference>
<dbReference type="InterPro" id="IPR004370">
    <property type="entry name" value="4-OT-like_dom"/>
</dbReference>
<dbReference type="Pfam" id="PF01361">
    <property type="entry name" value="Tautomerase"/>
    <property type="match status" value="1"/>
</dbReference>
<reference evidence="3 4" key="1">
    <citation type="submission" date="2018-06" db="EMBL/GenBank/DDBJ databases">
        <title>Extensive metabolic versatility and redundancy in microbially diverse, dynamic hydrothermal sediments.</title>
        <authorList>
            <person name="Dombrowski N."/>
            <person name="Teske A."/>
            <person name="Baker B.J."/>
        </authorList>
    </citation>
    <scope>NUCLEOTIDE SEQUENCE [LARGE SCALE GENOMIC DNA]</scope>
    <source>
        <strain evidence="3">B36_G15</strain>
    </source>
</reference>
<gene>
    <name evidence="3" type="ORF">DRP53_10870</name>
</gene>
<name>A0A660SDV6_UNCW3</name>
<dbReference type="NCBIfam" id="NF041920">
    <property type="entry name" value="DmpI"/>
    <property type="match status" value="1"/>
</dbReference>
<evidence type="ECO:0000256" key="1">
    <source>
        <dbReference type="ARBA" id="ARBA00023235"/>
    </source>
</evidence>
<feature type="domain" description="4-oxalocrotonate tautomerase-like" evidence="2">
    <location>
        <begin position="2"/>
        <end position="55"/>
    </location>
</feature>
<evidence type="ECO:0000259" key="2">
    <source>
        <dbReference type="Pfam" id="PF01361"/>
    </source>
</evidence>
<protein>
    <submittedName>
        <fullName evidence="3">4-oxalocrotonate tautomerase</fullName>
    </submittedName>
</protein>
<organism evidence="3 4">
    <name type="scientific">candidate division WOR-3 bacterium</name>
    <dbReference type="NCBI Taxonomy" id="2052148"/>
    <lineage>
        <taxon>Bacteria</taxon>
        <taxon>Bacteria division WOR-3</taxon>
    </lineage>
</organism>
<comment type="caution">
    <text evidence="3">The sequence shown here is derived from an EMBL/GenBank/DDBJ whole genome shotgun (WGS) entry which is preliminary data.</text>
</comment>
<dbReference type="InterPro" id="IPR014347">
    <property type="entry name" value="Tautomerase/MIF_sf"/>
</dbReference>
<dbReference type="SUPFAM" id="SSF55331">
    <property type="entry name" value="Tautomerase/MIF"/>
    <property type="match status" value="1"/>
</dbReference>
<keyword evidence="1" id="KW-0413">Isomerase</keyword>
<dbReference type="EMBL" id="QNBE01000169">
    <property type="protein sequence ID" value="RKX68386.1"/>
    <property type="molecule type" value="Genomic_DNA"/>
</dbReference>
<accession>A0A660SDV6</accession>
<dbReference type="AlphaFoldDB" id="A0A660SDV6"/>
<evidence type="ECO:0000313" key="3">
    <source>
        <dbReference type="EMBL" id="RKX68386.1"/>
    </source>
</evidence>
<proteinExistence type="predicted"/>
<evidence type="ECO:0000313" key="4">
    <source>
        <dbReference type="Proteomes" id="UP000268469"/>
    </source>
</evidence>